<protein>
    <submittedName>
        <fullName evidence="1">Uncharacterized protein</fullName>
    </submittedName>
</protein>
<name>A0AAQ4DCA4_AMBAM</name>
<comment type="caution">
    <text evidence="1">The sequence shown here is derived from an EMBL/GenBank/DDBJ whole genome shotgun (WGS) entry which is preliminary data.</text>
</comment>
<evidence type="ECO:0000313" key="1">
    <source>
        <dbReference type="EMBL" id="KAK8760094.1"/>
    </source>
</evidence>
<reference evidence="1 2" key="1">
    <citation type="journal article" date="2023" name="Arcadia Sci">
        <title>De novo assembly of a long-read Amblyomma americanum tick genome.</title>
        <authorList>
            <person name="Chou S."/>
            <person name="Poskanzer K.E."/>
            <person name="Rollins M."/>
            <person name="Thuy-Boun P.S."/>
        </authorList>
    </citation>
    <scope>NUCLEOTIDE SEQUENCE [LARGE SCALE GENOMIC DNA]</scope>
    <source>
        <strain evidence="1">F_SG_1</strain>
        <tissue evidence="1">Salivary glands</tissue>
    </source>
</reference>
<accession>A0AAQ4DCA4</accession>
<sequence>MSKRIEMTFDEVQQDKDLPERVVLVLDTSTSMELLAADKEFTDELETKFHVDAAFGNSTVVYVSQNHPEELRIDASLIDPDNQPCQGCRKTTKGKEITITIPSPAKVGNWTLRLTSPSPSPVKVNVRVESKPKGKDDELIRVSCEMSYLIVDKFDKAVIYAKVTKGTKPVVDAVVNATVHRPGDNPHAIKIPLYDDAEKPATGTSSESASEFQVSMFEIIEGTTEDTTADPVDYFQRVASGGSFQVTEDIVEEDVPPGKIWDLAVKDVRPGMYLTLLVELTWMWPGAHLTSGMGKYFKKRRVLLSSEGHNPLLGAGFLD</sequence>
<dbReference type="Proteomes" id="UP001321473">
    <property type="component" value="Unassembled WGS sequence"/>
</dbReference>
<organism evidence="1 2">
    <name type="scientific">Amblyomma americanum</name>
    <name type="common">Lone star tick</name>
    <dbReference type="NCBI Taxonomy" id="6943"/>
    <lineage>
        <taxon>Eukaryota</taxon>
        <taxon>Metazoa</taxon>
        <taxon>Ecdysozoa</taxon>
        <taxon>Arthropoda</taxon>
        <taxon>Chelicerata</taxon>
        <taxon>Arachnida</taxon>
        <taxon>Acari</taxon>
        <taxon>Parasitiformes</taxon>
        <taxon>Ixodida</taxon>
        <taxon>Ixodoidea</taxon>
        <taxon>Ixodidae</taxon>
        <taxon>Amblyomminae</taxon>
        <taxon>Amblyomma</taxon>
    </lineage>
</organism>
<dbReference type="AlphaFoldDB" id="A0AAQ4DCA4"/>
<keyword evidence="2" id="KW-1185">Reference proteome</keyword>
<dbReference type="EMBL" id="JARKHS020032372">
    <property type="protein sequence ID" value="KAK8760094.1"/>
    <property type="molecule type" value="Genomic_DNA"/>
</dbReference>
<evidence type="ECO:0000313" key="2">
    <source>
        <dbReference type="Proteomes" id="UP001321473"/>
    </source>
</evidence>
<proteinExistence type="predicted"/>
<gene>
    <name evidence="1" type="ORF">V5799_028639</name>
</gene>